<keyword evidence="2" id="KW-1185">Reference proteome</keyword>
<sequence length="72" mass="8206">MEDKNTILEMADSLEKTGEVRITDGIKEIFIQVYEEDETLFFSGSNEFDSAVDAVEWAVNELGGVENIEEWE</sequence>
<organism evidence="1 2">
    <name type="scientific">Clostridium oryzae</name>
    <dbReference type="NCBI Taxonomy" id="1450648"/>
    <lineage>
        <taxon>Bacteria</taxon>
        <taxon>Bacillati</taxon>
        <taxon>Bacillota</taxon>
        <taxon>Clostridia</taxon>
        <taxon>Eubacteriales</taxon>
        <taxon>Clostridiaceae</taxon>
        <taxon>Clostridium</taxon>
    </lineage>
</organism>
<accession>A0A1V4IP70</accession>
<comment type="caution">
    <text evidence="1">The sequence shown here is derived from an EMBL/GenBank/DDBJ whole genome shotgun (WGS) entry which is preliminary data.</text>
</comment>
<evidence type="ECO:0000313" key="2">
    <source>
        <dbReference type="Proteomes" id="UP000190080"/>
    </source>
</evidence>
<evidence type="ECO:0000313" key="1">
    <source>
        <dbReference type="EMBL" id="OPJ61679.1"/>
    </source>
</evidence>
<gene>
    <name evidence="1" type="ORF">CLORY_21790</name>
</gene>
<proteinExistence type="predicted"/>
<dbReference type="OrthoDB" id="1918131at2"/>
<dbReference type="AlphaFoldDB" id="A0A1V4IP70"/>
<dbReference type="RefSeq" id="WP_079424219.1">
    <property type="nucleotide sequence ID" value="NZ_MZGV01000020.1"/>
</dbReference>
<reference evidence="1 2" key="1">
    <citation type="submission" date="2017-03" db="EMBL/GenBank/DDBJ databases">
        <title>Genome sequence of Clostridium oryzae DSM 28571.</title>
        <authorList>
            <person name="Poehlein A."/>
            <person name="Daniel R."/>
        </authorList>
    </citation>
    <scope>NUCLEOTIDE SEQUENCE [LARGE SCALE GENOMIC DNA]</scope>
    <source>
        <strain evidence="1 2">DSM 28571</strain>
    </source>
</reference>
<dbReference type="EMBL" id="MZGV01000020">
    <property type="protein sequence ID" value="OPJ61679.1"/>
    <property type="molecule type" value="Genomic_DNA"/>
</dbReference>
<name>A0A1V4IP70_9CLOT</name>
<dbReference type="Proteomes" id="UP000190080">
    <property type="component" value="Unassembled WGS sequence"/>
</dbReference>
<protein>
    <submittedName>
        <fullName evidence="1">Uncharacterized protein</fullName>
    </submittedName>
</protein>